<dbReference type="PANTHER" id="PTHR11364:SF27">
    <property type="entry name" value="SULFURTRANSFERASE"/>
    <property type="match status" value="1"/>
</dbReference>
<name>A0A3B0Z6K6_9ZZZZ</name>
<evidence type="ECO:0000256" key="1">
    <source>
        <dbReference type="ARBA" id="ARBA00022679"/>
    </source>
</evidence>
<dbReference type="PROSITE" id="PS50206">
    <property type="entry name" value="RHODANESE_3"/>
    <property type="match status" value="1"/>
</dbReference>
<dbReference type="InterPro" id="IPR001763">
    <property type="entry name" value="Rhodanese-like_dom"/>
</dbReference>
<dbReference type="EMBL" id="UOFM01000513">
    <property type="protein sequence ID" value="VAW83117.1"/>
    <property type="molecule type" value="Genomic_DNA"/>
</dbReference>
<evidence type="ECO:0000256" key="3">
    <source>
        <dbReference type="SAM" id="MobiDB-lite"/>
    </source>
</evidence>
<feature type="domain" description="Rhodanese" evidence="4">
    <location>
        <begin position="315"/>
        <end position="420"/>
    </location>
</feature>
<evidence type="ECO:0000313" key="5">
    <source>
        <dbReference type="EMBL" id="VAW83117.1"/>
    </source>
</evidence>
<reference evidence="5" key="1">
    <citation type="submission" date="2018-06" db="EMBL/GenBank/DDBJ databases">
        <authorList>
            <person name="Zhirakovskaya E."/>
        </authorList>
    </citation>
    <scope>NUCLEOTIDE SEQUENCE</scope>
</reference>
<dbReference type="Pfam" id="PF00581">
    <property type="entry name" value="Rhodanese"/>
    <property type="match status" value="1"/>
</dbReference>
<organism evidence="5">
    <name type="scientific">hydrothermal vent metagenome</name>
    <dbReference type="NCBI Taxonomy" id="652676"/>
    <lineage>
        <taxon>unclassified sequences</taxon>
        <taxon>metagenomes</taxon>
        <taxon>ecological metagenomes</taxon>
    </lineage>
</organism>
<accession>A0A3B0Z6K6</accession>
<keyword evidence="2" id="KW-0677">Repeat</keyword>
<dbReference type="InterPro" id="IPR045078">
    <property type="entry name" value="TST/MPST-like"/>
</dbReference>
<dbReference type="Gene3D" id="3.40.250.10">
    <property type="entry name" value="Rhodanese-like domain"/>
    <property type="match status" value="2"/>
</dbReference>
<sequence length="505" mass="54135">MNKSTRLFNYRQPGRFFGTLLLAAAALLTGGCGGGEDTTTGYVSSPGFEPVAIKVNSASEITQISAANYDNNVNGLITGATLQNWIDDWQNNRPAGITGRLIILQINNGPAGTQYITPKPDQGVLTYSIISDTGPNSRLVMSRSNGVTTTRAMVLDGASMDRFLREYGINPRQDMIVFAMGTGGAFANMQMGRGWYLFRYWGVEATHLAVLNGGASNAAVMNQTYLSDTVNCDENVDAGCLPNSGWISVKNLPDDNTILQATLEDVMDVVDGRTNAFIWDARSANEYAAIQNVKQDGSGNNTTYLGIDFRNGGSKQGHPLGAVNLSFQNLLITSDGSFRYKDKTTIQAYLDGQQVDGAEFLYYDAGAVIPVGPGNAYQSGQTIITYCETTYRAMITGIASAVILGLPVRFYDGAMVEWNTLASIQDQNSQFILPADSPWRTDTVARSVFTYNTQTAIAPRQIDDPYAVHANKIILADKAYKRGETPAGGGSGGGGVLLPPNPCGG</sequence>
<feature type="compositionally biased region" description="Gly residues" evidence="3">
    <location>
        <begin position="486"/>
        <end position="496"/>
    </location>
</feature>
<protein>
    <recommendedName>
        <fullName evidence="4">Rhodanese domain-containing protein</fullName>
    </recommendedName>
</protein>
<dbReference type="PANTHER" id="PTHR11364">
    <property type="entry name" value="THIOSULFATE SULFERTANSFERASE"/>
    <property type="match status" value="1"/>
</dbReference>
<gene>
    <name evidence="5" type="ORF">MNBD_GAMMA14-727</name>
</gene>
<dbReference type="GO" id="GO:0004792">
    <property type="term" value="F:thiosulfate-cyanide sulfurtransferase activity"/>
    <property type="evidence" value="ECO:0007669"/>
    <property type="project" value="TreeGrafter"/>
</dbReference>
<dbReference type="PROSITE" id="PS51257">
    <property type="entry name" value="PROKAR_LIPOPROTEIN"/>
    <property type="match status" value="1"/>
</dbReference>
<keyword evidence="1" id="KW-0808">Transferase</keyword>
<dbReference type="SUPFAM" id="SSF52821">
    <property type="entry name" value="Rhodanese/Cell cycle control phosphatase"/>
    <property type="match status" value="1"/>
</dbReference>
<evidence type="ECO:0000259" key="4">
    <source>
        <dbReference type="PROSITE" id="PS50206"/>
    </source>
</evidence>
<dbReference type="InterPro" id="IPR036873">
    <property type="entry name" value="Rhodanese-like_dom_sf"/>
</dbReference>
<evidence type="ECO:0000256" key="2">
    <source>
        <dbReference type="ARBA" id="ARBA00022737"/>
    </source>
</evidence>
<feature type="region of interest" description="Disordered" evidence="3">
    <location>
        <begin position="485"/>
        <end position="505"/>
    </location>
</feature>
<proteinExistence type="predicted"/>
<dbReference type="AlphaFoldDB" id="A0A3B0Z6K6"/>